<name>A0A059DY07_9PROT</name>
<organism evidence="2 3">
    <name type="scientific">Hyphomonas atlantica</name>
    <dbReference type="NCBI Taxonomy" id="1280948"/>
    <lineage>
        <taxon>Bacteria</taxon>
        <taxon>Pseudomonadati</taxon>
        <taxon>Pseudomonadota</taxon>
        <taxon>Alphaproteobacteria</taxon>
        <taxon>Hyphomonadales</taxon>
        <taxon>Hyphomonadaceae</taxon>
        <taxon>Hyphomonas</taxon>
    </lineage>
</organism>
<gene>
    <name evidence="2" type="ORF">HY36_08615</name>
</gene>
<comment type="caution">
    <text evidence="2">The sequence shown here is derived from an EMBL/GenBank/DDBJ whole genome shotgun (WGS) entry which is preliminary data.</text>
</comment>
<dbReference type="AlphaFoldDB" id="A0A059DY07"/>
<feature type="transmembrane region" description="Helical" evidence="1">
    <location>
        <begin position="174"/>
        <end position="192"/>
    </location>
</feature>
<keyword evidence="1" id="KW-0472">Membrane</keyword>
<proteinExistence type="predicted"/>
<keyword evidence="1" id="KW-1133">Transmembrane helix</keyword>
<dbReference type="InterPro" id="IPR038765">
    <property type="entry name" value="Papain-like_cys_pep_sf"/>
</dbReference>
<keyword evidence="1" id="KW-0812">Transmembrane</keyword>
<accession>A0A059DY07</accession>
<keyword evidence="3" id="KW-1185">Reference proteome</keyword>
<reference evidence="2 3" key="1">
    <citation type="journal article" date="2014" name="Antonie Van Leeuwenhoek">
        <title>Hyphomonas beringensis sp. nov. and Hyphomonas chukchiensis sp. nov., isolated from surface seawater of the Bering Sea and Chukchi Sea.</title>
        <authorList>
            <person name="Li C."/>
            <person name="Lai Q."/>
            <person name="Li G."/>
            <person name="Dong C."/>
            <person name="Wang J."/>
            <person name="Liao Y."/>
            <person name="Shao Z."/>
        </authorList>
    </citation>
    <scope>NUCLEOTIDE SEQUENCE [LARGE SCALE GENOMIC DNA]</scope>
    <source>
        <strain evidence="2 3">22II1-22F38</strain>
    </source>
</reference>
<dbReference type="SUPFAM" id="SSF54001">
    <property type="entry name" value="Cysteine proteinases"/>
    <property type="match status" value="1"/>
</dbReference>
<evidence type="ECO:0000313" key="3">
    <source>
        <dbReference type="Proteomes" id="UP000024547"/>
    </source>
</evidence>
<dbReference type="Gene3D" id="3.90.1720.10">
    <property type="entry name" value="endopeptidase domain like (from Nostoc punctiforme)"/>
    <property type="match status" value="1"/>
</dbReference>
<dbReference type="EMBL" id="AWFH01000056">
    <property type="protein sequence ID" value="KCZ58432.1"/>
    <property type="molecule type" value="Genomic_DNA"/>
</dbReference>
<dbReference type="Proteomes" id="UP000024547">
    <property type="component" value="Unassembled WGS sequence"/>
</dbReference>
<feature type="transmembrane region" description="Helical" evidence="1">
    <location>
        <begin position="198"/>
        <end position="218"/>
    </location>
</feature>
<protein>
    <submittedName>
        <fullName evidence="2">Uncharacterized protein</fullName>
    </submittedName>
</protein>
<sequence>MILMLIDLLKYRLRIDRYGNDPYKNHMSAGFDSGIPQSVIEQLDVGDMIFTQKRNSILSWGVMYFTKSDCDHCVLYAGDNKIMHMTLGGMRHSRIDVLFNNTLLLPIKLTMPDGGPPYGMREPDRDYATEERKSPIPKFKHVKHSQAAAKFRLVLAGIKIHLGFDPSIFRWSMLIDNVLVASLLALTLYFTVPSIWKWLPIGLISAFPFVMVGSHFALSKLGVSFRRGTRLEREKWNLLRHGALAVYDINRVPRAWINAIYRRD</sequence>
<evidence type="ECO:0000313" key="2">
    <source>
        <dbReference type="EMBL" id="KCZ58432.1"/>
    </source>
</evidence>
<evidence type="ECO:0000256" key="1">
    <source>
        <dbReference type="SAM" id="Phobius"/>
    </source>
</evidence>
<dbReference type="PATRIC" id="fig|1280948.3.peg.2844"/>